<feature type="domain" description="Thiamin pyrophosphokinase catalytic" evidence="6">
    <location>
        <begin position="40"/>
        <end position="125"/>
    </location>
</feature>
<sequence length="236" mass="25276">MASGNEVLPDLTFNTPLVVLGGGFVDEAVLLQLVARGYPVVAADGAAHTAIAAKVPLAAIIGDMDSYVADAALSEETLLVEVTEQATTDFEKCLYKTDAPLYICLGMIGKRFDHSLAALHAAQKYGSEKHLILMDETDVIGVVRGEVSFRLPVGTRVSIYPLSPIQMRQSAGLHYPLDGLTLAQGTLIGTSNCATHEQVKIVPDNGEYSPYLVILPNRYLDSLIEIEMNDVSATSL</sequence>
<dbReference type="EC" id="2.7.6.2" evidence="5"/>
<comment type="caution">
    <text evidence="8">The sequence shown here is derived from an EMBL/GenBank/DDBJ whole genome shotgun (WGS) entry which is preliminary data.</text>
</comment>
<dbReference type="PANTHER" id="PTHR41299">
    <property type="entry name" value="THIAMINE PYROPHOSPHOKINASE"/>
    <property type="match status" value="1"/>
</dbReference>
<dbReference type="Pfam" id="PF04263">
    <property type="entry name" value="TPK_catalytic"/>
    <property type="match status" value="1"/>
</dbReference>
<dbReference type="EMBL" id="JAKGTI010000003">
    <property type="protein sequence ID" value="MCF4099711.1"/>
    <property type="molecule type" value="Genomic_DNA"/>
</dbReference>
<gene>
    <name evidence="8" type="ORF">L1I42_14545</name>
</gene>
<dbReference type="InterPro" id="IPR036371">
    <property type="entry name" value="TPK_B1-bd_sf"/>
</dbReference>
<keyword evidence="9" id="KW-1185">Reference proteome</keyword>
<evidence type="ECO:0000256" key="4">
    <source>
        <dbReference type="ARBA" id="ARBA00022840"/>
    </source>
</evidence>
<dbReference type="InterPro" id="IPR006282">
    <property type="entry name" value="Thi_PPkinase"/>
</dbReference>
<dbReference type="RefSeq" id="WP_236115392.1">
    <property type="nucleotide sequence ID" value="NZ_JAKGTI010000003.1"/>
</dbReference>
<dbReference type="Pfam" id="PF04265">
    <property type="entry name" value="TPK_B1_binding"/>
    <property type="match status" value="1"/>
</dbReference>
<dbReference type="Proteomes" id="UP001201217">
    <property type="component" value="Unassembled WGS sequence"/>
</dbReference>
<evidence type="ECO:0000256" key="3">
    <source>
        <dbReference type="ARBA" id="ARBA00022777"/>
    </source>
</evidence>
<dbReference type="SUPFAM" id="SSF63999">
    <property type="entry name" value="Thiamin pyrophosphokinase, catalytic domain"/>
    <property type="match status" value="1"/>
</dbReference>
<accession>A0ABS9EA10</accession>
<dbReference type="NCBIfam" id="TIGR01378">
    <property type="entry name" value="thi_PPkinase"/>
    <property type="match status" value="1"/>
</dbReference>
<dbReference type="Gene3D" id="3.40.50.10240">
    <property type="entry name" value="Thiamin pyrophosphokinase, catalytic domain"/>
    <property type="match status" value="1"/>
</dbReference>
<protein>
    <recommendedName>
        <fullName evidence="5">Thiamine diphosphokinase</fullName>
        <ecNumber evidence="5">2.7.6.2</ecNumber>
    </recommendedName>
</protein>
<dbReference type="InterPro" id="IPR007373">
    <property type="entry name" value="Thiamin_PyroPKinase_B1-bd"/>
</dbReference>
<evidence type="ECO:0000259" key="6">
    <source>
        <dbReference type="Pfam" id="PF04263"/>
    </source>
</evidence>
<dbReference type="PANTHER" id="PTHR41299:SF1">
    <property type="entry name" value="THIAMINE PYROPHOSPHOKINASE"/>
    <property type="match status" value="1"/>
</dbReference>
<evidence type="ECO:0000259" key="7">
    <source>
        <dbReference type="Pfam" id="PF04265"/>
    </source>
</evidence>
<evidence type="ECO:0000313" key="8">
    <source>
        <dbReference type="EMBL" id="MCF4099711.1"/>
    </source>
</evidence>
<keyword evidence="1 8" id="KW-0808">Transferase</keyword>
<keyword evidence="4" id="KW-0067">ATP-binding</keyword>
<keyword evidence="3" id="KW-0418">Kinase</keyword>
<feature type="domain" description="Thiamin pyrophosphokinase thiamin-binding" evidence="7">
    <location>
        <begin position="154"/>
        <end position="205"/>
    </location>
</feature>
<evidence type="ECO:0000256" key="5">
    <source>
        <dbReference type="NCBIfam" id="TIGR01378"/>
    </source>
</evidence>
<reference evidence="8 9" key="1">
    <citation type="submission" date="2022-01" db="EMBL/GenBank/DDBJ databases">
        <title>Maritalea mediterranea sp. nov., isolated from marine plastic residues from the Malva-rosa beach (Valencia, Spain).</title>
        <authorList>
            <person name="Vidal-Verdu A."/>
            <person name="Molina-Menor E."/>
            <person name="Pascual J."/>
            <person name="Pereto J."/>
            <person name="Porcar M."/>
        </authorList>
    </citation>
    <scope>NUCLEOTIDE SEQUENCE [LARGE SCALE GENOMIC DNA]</scope>
    <source>
        <strain evidence="8 9">P4.10X</strain>
    </source>
</reference>
<organism evidence="8 9">
    <name type="scientific">Maritalea mediterranea</name>
    <dbReference type="NCBI Taxonomy" id="2909667"/>
    <lineage>
        <taxon>Bacteria</taxon>
        <taxon>Pseudomonadati</taxon>
        <taxon>Pseudomonadota</taxon>
        <taxon>Alphaproteobacteria</taxon>
        <taxon>Hyphomicrobiales</taxon>
        <taxon>Devosiaceae</taxon>
        <taxon>Maritalea</taxon>
    </lineage>
</organism>
<dbReference type="GO" id="GO:0004788">
    <property type="term" value="F:thiamine diphosphokinase activity"/>
    <property type="evidence" value="ECO:0007669"/>
    <property type="project" value="UniProtKB-EC"/>
</dbReference>
<evidence type="ECO:0000313" key="9">
    <source>
        <dbReference type="Proteomes" id="UP001201217"/>
    </source>
</evidence>
<evidence type="ECO:0000256" key="2">
    <source>
        <dbReference type="ARBA" id="ARBA00022741"/>
    </source>
</evidence>
<keyword evidence="2" id="KW-0547">Nucleotide-binding</keyword>
<dbReference type="InterPro" id="IPR007371">
    <property type="entry name" value="TPK_catalytic"/>
</dbReference>
<dbReference type="InterPro" id="IPR053149">
    <property type="entry name" value="TPK"/>
</dbReference>
<name>A0ABS9EA10_9HYPH</name>
<proteinExistence type="predicted"/>
<dbReference type="SUPFAM" id="SSF63862">
    <property type="entry name" value="Thiamin pyrophosphokinase, substrate-binding domain"/>
    <property type="match status" value="1"/>
</dbReference>
<dbReference type="CDD" id="cd07995">
    <property type="entry name" value="TPK"/>
    <property type="match status" value="1"/>
</dbReference>
<dbReference type="InterPro" id="IPR036759">
    <property type="entry name" value="TPK_catalytic_sf"/>
</dbReference>
<evidence type="ECO:0000256" key="1">
    <source>
        <dbReference type="ARBA" id="ARBA00022679"/>
    </source>
</evidence>